<keyword evidence="2" id="KW-1185">Reference proteome</keyword>
<evidence type="ECO:0000313" key="2">
    <source>
        <dbReference type="Proteomes" id="UP000191933"/>
    </source>
</evidence>
<gene>
    <name evidence="1" type="ORF">AGR2A_Cc100216</name>
</gene>
<comment type="caution">
    <text evidence="1">The sequence shown here is derived from an EMBL/GenBank/DDBJ whole genome shotgun (WGS) entry which is preliminary data.</text>
</comment>
<reference evidence="1 2" key="1">
    <citation type="submission" date="2016-01" db="EMBL/GenBank/DDBJ databases">
        <authorList>
            <person name="Regsiter A."/>
            <person name="william w."/>
        </authorList>
    </citation>
    <scope>NUCLEOTIDE SEQUENCE [LARGE SCALE GENOMIC DNA]</scope>
    <source>
        <strain evidence="1 2">CFBP 5494</strain>
    </source>
</reference>
<sequence>MTTTHTPTPWFLNEAQDFVKGDGRHIAVLFDGTPTSPTVKERKSNAAFIVRACNAHDELLAALKAARDFHDWNESSVSATARQVVVAIAKAEGK</sequence>
<accession>A0A9W5F260</accession>
<dbReference type="EMBL" id="FBVY01000002">
    <property type="protein sequence ID" value="CUW85647.1"/>
    <property type="molecule type" value="Genomic_DNA"/>
</dbReference>
<evidence type="ECO:0000313" key="1">
    <source>
        <dbReference type="EMBL" id="CUW85647.1"/>
    </source>
</evidence>
<name>A0A9W5F260_9HYPH</name>
<protein>
    <submittedName>
        <fullName evidence="1">Uncharacterized protein</fullName>
    </submittedName>
</protein>
<organism evidence="1 2">
    <name type="scientific">Agrobacterium genomosp. 2 str. CFBP 5494</name>
    <dbReference type="NCBI Taxonomy" id="1183436"/>
    <lineage>
        <taxon>Bacteria</taxon>
        <taxon>Pseudomonadati</taxon>
        <taxon>Pseudomonadota</taxon>
        <taxon>Alphaproteobacteria</taxon>
        <taxon>Hyphomicrobiales</taxon>
        <taxon>Rhizobiaceae</taxon>
        <taxon>Rhizobium/Agrobacterium group</taxon>
        <taxon>Agrobacterium</taxon>
        <taxon>Agrobacterium tumefaciens complex</taxon>
    </lineage>
</organism>
<dbReference type="RefSeq" id="WP_080822557.1">
    <property type="nucleotide sequence ID" value="NZ_LT009718.1"/>
</dbReference>
<dbReference type="Proteomes" id="UP000191933">
    <property type="component" value="Unassembled WGS sequence"/>
</dbReference>
<proteinExistence type="predicted"/>
<dbReference type="AlphaFoldDB" id="A0A9W5F260"/>